<sequence length="274" mass="29529">MKKIMFFVACSSLLLSSCDTYTGSGAYAGATFGSILGSAIGGLSGGPRGSDMGTIIGMAGGAAVGAAVGSQADQKSQQQRESVYRDRSHRDHHSYQDGAYQQSSPVYSNDEIFDSTNSGDDRIYDFNDRDYTGSYSAQQPVATIPSSTLEKLGQNYAYSSSLEIMNARFVDSNEDNTLNRNETAKVIFEIRNNGPHTLFDVVPTVIETTGNKHIFISPSVHVESIAPGHVIRYTAMVKADNRLKNGTACFCVSVIQGGKTISKVNQFDIPTKSR</sequence>
<evidence type="ECO:0000256" key="1">
    <source>
        <dbReference type="SAM" id="MobiDB-lite"/>
    </source>
</evidence>
<gene>
    <name evidence="2" type="ORF">DW079_00995</name>
</gene>
<dbReference type="PROSITE" id="PS51257">
    <property type="entry name" value="PROKAR_LIPOPROTEIN"/>
    <property type="match status" value="1"/>
</dbReference>
<dbReference type="Proteomes" id="UP000286211">
    <property type="component" value="Unassembled WGS sequence"/>
</dbReference>
<proteinExistence type="predicted"/>
<feature type="region of interest" description="Disordered" evidence="1">
    <location>
        <begin position="68"/>
        <end position="120"/>
    </location>
</feature>
<evidence type="ECO:0000313" key="2">
    <source>
        <dbReference type="EMBL" id="RHK12829.1"/>
    </source>
</evidence>
<dbReference type="AlphaFoldDB" id="A0A3R6IND3"/>
<accession>A0A3R6IND3</accession>
<evidence type="ECO:0000313" key="3">
    <source>
        <dbReference type="Proteomes" id="UP000286211"/>
    </source>
</evidence>
<protein>
    <submittedName>
        <fullName evidence="2">Glycine zipper family protein</fullName>
    </submittedName>
</protein>
<reference evidence="2 3" key="1">
    <citation type="submission" date="2018-08" db="EMBL/GenBank/DDBJ databases">
        <title>A genome reference for cultivated species of the human gut microbiota.</title>
        <authorList>
            <person name="Zou Y."/>
            <person name="Xue W."/>
            <person name="Luo G."/>
        </authorList>
    </citation>
    <scope>NUCLEOTIDE SEQUENCE [LARGE SCALE GENOMIC DNA]</scope>
    <source>
        <strain evidence="2 3">AF46-2NS</strain>
    </source>
</reference>
<feature type="compositionally biased region" description="Polar residues" evidence="1">
    <location>
        <begin position="71"/>
        <end position="81"/>
    </location>
</feature>
<feature type="compositionally biased region" description="Basic and acidic residues" evidence="1">
    <location>
        <begin position="82"/>
        <end position="95"/>
    </location>
</feature>
<organism evidence="2 3">
    <name type="scientific">Segatella copri</name>
    <dbReference type="NCBI Taxonomy" id="165179"/>
    <lineage>
        <taxon>Bacteria</taxon>
        <taxon>Pseudomonadati</taxon>
        <taxon>Bacteroidota</taxon>
        <taxon>Bacteroidia</taxon>
        <taxon>Bacteroidales</taxon>
        <taxon>Prevotellaceae</taxon>
        <taxon>Segatella</taxon>
    </lineage>
</organism>
<name>A0A3R6IND3_9BACT</name>
<dbReference type="EMBL" id="QRNB01000003">
    <property type="protein sequence ID" value="RHK12829.1"/>
    <property type="molecule type" value="Genomic_DNA"/>
</dbReference>
<comment type="caution">
    <text evidence="2">The sequence shown here is derived from an EMBL/GenBank/DDBJ whole genome shotgun (WGS) entry which is preliminary data.</text>
</comment>